<dbReference type="EMBL" id="JAINUF010000002">
    <property type="protein sequence ID" value="KAJ8374831.1"/>
    <property type="molecule type" value="Genomic_DNA"/>
</dbReference>
<dbReference type="Proteomes" id="UP001152622">
    <property type="component" value="Chromosome 2"/>
</dbReference>
<keyword evidence="2" id="KW-1185">Reference proteome</keyword>
<gene>
    <name evidence="1" type="ORF">SKAU_G00054110</name>
</gene>
<protein>
    <submittedName>
        <fullName evidence="1">Uncharacterized protein</fullName>
    </submittedName>
</protein>
<reference evidence="1" key="1">
    <citation type="journal article" date="2023" name="Science">
        <title>Genome structures resolve the early diversification of teleost fishes.</title>
        <authorList>
            <person name="Parey E."/>
            <person name="Louis A."/>
            <person name="Montfort J."/>
            <person name="Bouchez O."/>
            <person name="Roques C."/>
            <person name="Iampietro C."/>
            <person name="Lluch J."/>
            <person name="Castinel A."/>
            <person name="Donnadieu C."/>
            <person name="Desvignes T."/>
            <person name="Floi Bucao C."/>
            <person name="Jouanno E."/>
            <person name="Wen M."/>
            <person name="Mejri S."/>
            <person name="Dirks R."/>
            <person name="Jansen H."/>
            <person name="Henkel C."/>
            <person name="Chen W.J."/>
            <person name="Zahm M."/>
            <person name="Cabau C."/>
            <person name="Klopp C."/>
            <person name="Thompson A.W."/>
            <person name="Robinson-Rechavi M."/>
            <person name="Braasch I."/>
            <person name="Lecointre G."/>
            <person name="Bobe J."/>
            <person name="Postlethwait J.H."/>
            <person name="Berthelot C."/>
            <person name="Roest Crollius H."/>
            <person name="Guiguen Y."/>
        </authorList>
    </citation>
    <scope>NUCLEOTIDE SEQUENCE</scope>
    <source>
        <strain evidence="1">WJC10195</strain>
    </source>
</reference>
<accession>A0A9Q1G421</accession>
<comment type="caution">
    <text evidence="1">The sequence shown here is derived from an EMBL/GenBank/DDBJ whole genome shotgun (WGS) entry which is preliminary data.</text>
</comment>
<dbReference type="AlphaFoldDB" id="A0A9Q1G421"/>
<organism evidence="1 2">
    <name type="scientific">Synaphobranchus kaupii</name>
    <name type="common">Kaup's arrowtooth eel</name>
    <dbReference type="NCBI Taxonomy" id="118154"/>
    <lineage>
        <taxon>Eukaryota</taxon>
        <taxon>Metazoa</taxon>
        <taxon>Chordata</taxon>
        <taxon>Craniata</taxon>
        <taxon>Vertebrata</taxon>
        <taxon>Euteleostomi</taxon>
        <taxon>Actinopterygii</taxon>
        <taxon>Neopterygii</taxon>
        <taxon>Teleostei</taxon>
        <taxon>Anguilliformes</taxon>
        <taxon>Synaphobranchidae</taxon>
        <taxon>Synaphobranchus</taxon>
    </lineage>
</organism>
<sequence>MDTATPLITLVLGEAASNYPQIPVPVQEPQPQTSGRRASRRALLMDVAAAGTPAPALSLSVENQIHKAVAQMSAETMVLTVLLQKPWSGFRLPVCMLFGTALTDTSPKLRAEARATRAVTLSALQDGGKRPVSPRKCVLCGFKAAAHLWLPDTTRPQTQR</sequence>
<proteinExistence type="predicted"/>
<name>A0A9Q1G421_SYNKA</name>
<evidence type="ECO:0000313" key="2">
    <source>
        <dbReference type="Proteomes" id="UP001152622"/>
    </source>
</evidence>
<evidence type="ECO:0000313" key="1">
    <source>
        <dbReference type="EMBL" id="KAJ8374831.1"/>
    </source>
</evidence>